<keyword evidence="1" id="KW-0472">Membrane</keyword>
<sequence>MIEKYLSIQDVIAIGVLIGVAIKLIQFYYFDKKNKHRRKK</sequence>
<dbReference type="AlphaFoldDB" id="X1G2W4"/>
<dbReference type="EMBL" id="BARU01005408">
    <property type="protein sequence ID" value="GAH35924.1"/>
    <property type="molecule type" value="Genomic_DNA"/>
</dbReference>
<protein>
    <submittedName>
        <fullName evidence="2">Uncharacterized protein</fullName>
    </submittedName>
</protein>
<evidence type="ECO:0000313" key="2">
    <source>
        <dbReference type="EMBL" id="GAH35924.1"/>
    </source>
</evidence>
<comment type="caution">
    <text evidence="2">The sequence shown here is derived from an EMBL/GenBank/DDBJ whole genome shotgun (WGS) entry which is preliminary data.</text>
</comment>
<accession>X1G2W4</accession>
<feature type="transmembrane region" description="Helical" evidence="1">
    <location>
        <begin position="12"/>
        <end position="30"/>
    </location>
</feature>
<organism evidence="2">
    <name type="scientific">marine sediment metagenome</name>
    <dbReference type="NCBI Taxonomy" id="412755"/>
    <lineage>
        <taxon>unclassified sequences</taxon>
        <taxon>metagenomes</taxon>
        <taxon>ecological metagenomes</taxon>
    </lineage>
</organism>
<proteinExistence type="predicted"/>
<reference evidence="2" key="1">
    <citation type="journal article" date="2014" name="Front. Microbiol.">
        <title>High frequency of phylogenetically diverse reductive dehalogenase-homologous genes in deep subseafloor sedimentary metagenomes.</title>
        <authorList>
            <person name="Kawai M."/>
            <person name="Futagami T."/>
            <person name="Toyoda A."/>
            <person name="Takaki Y."/>
            <person name="Nishi S."/>
            <person name="Hori S."/>
            <person name="Arai W."/>
            <person name="Tsubouchi T."/>
            <person name="Morono Y."/>
            <person name="Uchiyama I."/>
            <person name="Ito T."/>
            <person name="Fujiyama A."/>
            <person name="Inagaki F."/>
            <person name="Takami H."/>
        </authorList>
    </citation>
    <scope>NUCLEOTIDE SEQUENCE</scope>
    <source>
        <strain evidence="2">Expedition CK06-06</strain>
    </source>
</reference>
<keyword evidence="1" id="KW-0812">Transmembrane</keyword>
<keyword evidence="1" id="KW-1133">Transmembrane helix</keyword>
<name>X1G2W4_9ZZZZ</name>
<evidence type="ECO:0000256" key="1">
    <source>
        <dbReference type="SAM" id="Phobius"/>
    </source>
</evidence>
<gene>
    <name evidence="2" type="ORF">S03H2_10519</name>
</gene>